<feature type="compositionally biased region" description="Basic residues" evidence="1">
    <location>
        <begin position="24"/>
        <end position="33"/>
    </location>
</feature>
<organism evidence="2 3">
    <name type="scientific">Desulforamulus profundi</name>
    <dbReference type="NCBI Taxonomy" id="1383067"/>
    <lineage>
        <taxon>Bacteria</taxon>
        <taxon>Bacillati</taxon>
        <taxon>Bacillota</taxon>
        <taxon>Clostridia</taxon>
        <taxon>Eubacteriales</taxon>
        <taxon>Peptococcaceae</taxon>
        <taxon>Desulforamulus</taxon>
    </lineage>
</organism>
<feature type="region of interest" description="Disordered" evidence="1">
    <location>
        <begin position="1"/>
        <end position="36"/>
    </location>
</feature>
<protein>
    <submittedName>
        <fullName evidence="2">Uncharacterized protein</fullName>
    </submittedName>
</protein>
<name>A0A2C6MEU6_9FIRM</name>
<comment type="caution">
    <text evidence="2">The sequence shown here is derived from an EMBL/GenBank/DDBJ whole genome shotgun (WGS) entry which is preliminary data.</text>
</comment>
<keyword evidence="3" id="KW-1185">Reference proteome</keyword>
<evidence type="ECO:0000313" key="3">
    <source>
        <dbReference type="Proteomes" id="UP000222564"/>
    </source>
</evidence>
<dbReference type="EMBL" id="AWQQ01000055">
    <property type="protein sequence ID" value="PHJ38182.1"/>
    <property type="molecule type" value="Genomic_DNA"/>
</dbReference>
<evidence type="ECO:0000256" key="1">
    <source>
        <dbReference type="SAM" id="MobiDB-lite"/>
    </source>
</evidence>
<dbReference type="Proteomes" id="UP000222564">
    <property type="component" value="Unassembled WGS sequence"/>
</dbReference>
<gene>
    <name evidence="2" type="ORF">P378_11595</name>
</gene>
<reference evidence="2 3" key="1">
    <citation type="submission" date="2013-09" db="EMBL/GenBank/DDBJ databases">
        <title>Biodegradation of hydrocarbons in the deep terrestrial subsurface : characterization of a microbial consortium composed of two Desulfotomaculum species originating from a deep geological formation.</title>
        <authorList>
            <person name="Aullo T."/>
            <person name="Berlendis S."/>
            <person name="Lascourreges J.-F."/>
            <person name="Dessort D."/>
            <person name="Saint-Laurent S."/>
            <person name="Schraauwers B."/>
            <person name="Mas J."/>
            <person name="Magot M."/>
            <person name="Ranchou-Peyruse A."/>
        </authorList>
    </citation>
    <scope>NUCLEOTIDE SEQUENCE [LARGE SCALE GENOMIC DNA]</scope>
    <source>
        <strain evidence="2 3">Bs107</strain>
    </source>
</reference>
<dbReference type="AlphaFoldDB" id="A0A2C6MEU6"/>
<proteinExistence type="predicted"/>
<evidence type="ECO:0000313" key="2">
    <source>
        <dbReference type="EMBL" id="PHJ38182.1"/>
    </source>
</evidence>
<dbReference type="RefSeq" id="WP_099083195.1">
    <property type="nucleotide sequence ID" value="NZ_AWQQ01000055.1"/>
</dbReference>
<feature type="compositionally biased region" description="Basic and acidic residues" evidence="1">
    <location>
        <begin position="8"/>
        <end position="23"/>
    </location>
</feature>
<accession>A0A2C6MEU6</accession>
<sequence length="112" mass="12175">MTPVAGAVRHDSTGQTPKEDMQRTRKQGSYRRPQRPDIMAAGICQPRSMTRGGWPVTLVAMNPRGIPQGRQGIWPTPAVFSSITVTGSGSRPQRQLIMAAGTGCFLFSRALH</sequence>